<evidence type="ECO:0000313" key="7">
    <source>
        <dbReference type="Proteomes" id="UP000182135"/>
    </source>
</evidence>
<feature type="transmembrane region" description="Helical" evidence="3">
    <location>
        <begin position="601"/>
        <end position="620"/>
    </location>
</feature>
<keyword evidence="2" id="KW-0175">Coiled coil</keyword>
<organism evidence="6 7">
    <name type="scientific">Clostridium cadaveris</name>
    <dbReference type="NCBI Taxonomy" id="1529"/>
    <lineage>
        <taxon>Bacteria</taxon>
        <taxon>Bacillati</taxon>
        <taxon>Bacillota</taxon>
        <taxon>Clostridia</taxon>
        <taxon>Eubacteriales</taxon>
        <taxon>Clostridiaceae</taxon>
        <taxon>Clostridium</taxon>
    </lineage>
</organism>
<name>A0A1I2L5Y4_9CLOT</name>
<keyword evidence="1" id="KW-0677">Repeat</keyword>
<evidence type="ECO:0000313" key="8">
    <source>
        <dbReference type="Proteomes" id="UP000246114"/>
    </source>
</evidence>
<accession>A0A1I2L5Y4</accession>
<dbReference type="SUPFAM" id="SSF48239">
    <property type="entry name" value="Terpenoid cyclases/Protein prenyltransferases"/>
    <property type="match status" value="1"/>
</dbReference>
<dbReference type="Proteomes" id="UP000182135">
    <property type="component" value="Unassembled WGS sequence"/>
</dbReference>
<dbReference type="STRING" id="1529.SAMN04487885_1099"/>
<keyword evidence="3" id="KW-0472">Membrane</keyword>
<evidence type="ECO:0000256" key="3">
    <source>
        <dbReference type="SAM" id="Phobius"/>
    </source>
</evidence>
<feature type="domain" description="Prenyltransferase alpha-alpha toroid" evidence="4">
    <location>
        <begin position="262"/>
        <end position="343"/>
    </location>
</feature>
<evidence type="ECO:0000259" key="4">
    <source>
        <dbReference type="Pfam" id="PF00432"/>
    </source>
</evidence>
<dbReference type="EMBL" id="FOOE01000009">
    <property type="protein sequence ID" value="SFF74732.1"/>
    <property type="molecule type" value="Genomic_DNA"/>
</dbReference>
<keyword evidence="7" id="KW-1185">Reference proteome</keyword>
<keyword evidence="3" id="KW-1133">Transmembrane helix</keyword>
<dbReference type="RefSeq" id="WP_074845282.1">
    <property type="nucleotide sequence ID" value="NZ_BAAACD010000005.1"/>
</dbReference>
<dbReference type="Pfam" id="PF00432">
    <property type="entry name" value="Prenyltrans"/>
    <property type="match status" value="2"/>
</dbReference>
<protein>
    <recommendedName>
        <fullName evidence="4">Prenyltransferase alpha-alpha toroid domain-containing protein</fullName>
    </recommendedName>
</protein>
<sequence>MDKDKITIRYGENKSMKRLINKTAVLILTVIFILSSVPVYAYAQHKDYTLSNLEETIIGIVDWKKSEGSGKNKSLFNKKVISEAGNGSADWYAVGLGRMGYDDDYFSYLAMLKNFIQQRYSTEDKLDAQKATEWHRISLAILSLGGDPTDAAVDKDGKHINLIADGTYNRGNTESLGSQGINGYIWGLITLDAMRYTVPENSADTRDSIIQKVLENQQSSGAFSLNGDDADVDITAMALTALAPYYNSEQSYFVHESNLTVRDSADKAVEYLSKAQGDDGGFTSWGIKNCESSAQVMVALCNLGIDPVNDERFIKNGNNILDGLMQYKVDNGGFTHSYDEDKDNPSASPGKANSMASEQALYSLVSLYRFQTNLRSLFDFRPEMTKAQKEQIEKLEDNIDAMSEDYGSVQKLFEEYLRIPVTERCYVKNYWKLANSIKKMGIKNTSEYLSSAMNENTSQKGTVINIFKQQAVKLNLIFNENDLEEYKSLPDKMGTEYYGTVIRLIEKLEASKNNEEYKSILDDLINKKSQIEEVQHEIEDINAFILESLYPFENIGYKDKDKIDSILYRIDKLDENDRSLVLGYEDVLRGKTQITTQIRSVIIGALVTLVAAILIAILVLRFKKKRKCKKEQLMIDENNDNDDW</sequence>
<dbReference type="eggNOG" id="COG2247">
    <property type="taxonomic scope" value="Bacteria"/>
</dbReference>
<gene>
    <name evidence="5" type="ORF">DBY38_10665</name>
    <name evidence="6" type="ORF">SAMN04487885_1099</name>
</gene>
<dbReference type="InterPro" id="IPR008930">
    <property type="entry name" value="Terpenoid_cyclase/PrenylTrfase"/>
</dbReference>
<dbReference type="CDD" id="cd00688">
    <property type="entry name" value="ISOPREN_C2_like"/>
    <property type="match status" value="1"/>
</dbReference>
<dbReference type="GO" id="GO:0003824">
    <property type="term" value="F:catalytic activity"/>
    <property type="evidence" value="ECO:0007669"/>
    <property type="project" value="InterPro"/>
</dbReference>
<evidence type="ECO:0000256" key="2">
    <source>
        <dbReference type="SAM" id="Coils"/>
    </source>
</evidence>
<dbReference type="Gene3D" id="1.50.10.20">
    <property type="match status" value="1"/>
</dbReference>
<feature type="coiled-coil region" evidence="2">
    <location>
        <begin position="507"/>
        <end position="534"/>
    </location>
</feature>
<proteinExistence type="predicted"/>
<evidence type="ECO:0000313" key="5">
    <source>
        <dbReference type="EMBL" id="PWL52389.1"/>
    </source>
</evidence>
<dbReference type="OrthoDB" id="411361at2"/>
<dbReference type="AlphaFoldDB" id="A0A1I2L5Y4"/>
<feature type="domain" description="Prenyltransferase alpha-alpha toroid" evidence="4">
    <location>
        <begin position="172"/>
        <end position="244"/>
    </location>
</feature>
<evidence type="ECO:0000313" key="6">
    <source>
        <dbReference type="EMBL" id="SFF74732.1"/>
    </source>
</evidence>
<dbReference type="InterPro" id="IPR001330">
    <property type="entry name" value="Prenyltrans"/>
</dbReference>
<dbReference type="Proteomes" id="UP000246114">
    <property type="component" value="Unassembled WGS sequence"/>
</dbReference>
<feature type="coiled-coil region" evidence="2">
    <location>
        <begin position="385"/>
        <end position="412"/>
    </location>
</feature>
<keyword evidence="3" id="KW-0812">Transmembrane</keyword>
<reference evidence="6 7" key="1">
    <citation type="submission" date="2016-10" db="EMBL/GenBank/DDBJ databases">
        <authorList>
            <person name="de Groot N.N."/>
        </authorList>
    </citation>
    <scope>NUCLEOTIDE SEQUENCE [LARGE SCALE GENOMIC DNA]</scope>
    <source>
        <strain evidence="6 7">NLAE-zl-G419</strain>
    </source>
</reference>
<evidence type="ECO:0000256" key="1">
    <source>
        <dbReference type="ARBA" id="ARBA00022737"/>
    </source>
</evidence>
<reference evidence="5 8" key="2">
    <citation type="submission" date="2018-03" db="EMBL/GenBank/DDBJ databases">
        <title>The uncultured portion of the human microbiome is neutrally assembled.</title>
        <authorList>
            <person name="Jeraldo P."/>
            <person name="Boardman L."/>
            <person name="White B.A."/>
            <person name="Nelson H."/>
            <person name="Goldenfeld N."/>
            <person name="Chia N."/>
        </authorList>
    </citation>
    <scope>NUCLEOTIDE SEQUENCE [LARGE SCALE GENOMIC DNA]</scope>
    <source>
        <strain evidence="5">CIM:MAG 903</strain>
    </source>
</reference>
<dbReference type="EMBL" id="QAMZ01000049">
    <property type="protein sequence ID" value="PWL52389.1"/>
    <property type="molecule type" value="Genomic_DNA"/>
</dbReference>